<dbReference type="GO" id="GO:0005886">
    <property type="term" value="C:plasma membrane"/>
    <property type="evidence" value="ECO:0007669"/>
    <property type="project" value="TreeGrafter"/>
</dbReference>
<feature type="transmembrane region" description="Helical" evidence="1">
    <location>
        <begin position="286"/>
        <end position="310"/>
    </location>
</feature>
<evidence type="ECO:0000313" key="3">
    <source>
        <dbReference type="Proteomes" id="UP000297737"/>
    </source>
</evidence>
<protein>
    <submittedName>
        <fullName evidence="2">DUF808 domain-containing protein</fullName>
    </submittedName>
</protein>
<dbReference type="RefSeq" id="WP_135246339.1">
    <property type="nucleotide sequence ID" value="NZ_SIHO01000002.1"/>
</dbReference>
<feature type="transmembrane region" description="Helical" evidence="1">
    <location>
        <begin position="76"/>
        <end position="94"/>
    </location>
</feature>
<keyword evidence="1" id="KW-0812">Transmembrane</keyword>
<proteinExistence type="predicted"/>
<dbReference type="OrthoDB" id="9814178at2"/>
<dbReference type="Proteomes" id="UP000297737">
    <property type="component" value="Unassembled WGS sequence"/>
</dbReference>
<feature type="transmembrane region" description="Helical" evidence="1">
    <location>
        <begin position="231"/>
        <end position="251"/>
    </location>
</feature>
<keyword evidence="3" id="KW-1185">Reference proteome</keyword>
<dbReference type="AlphaFoldDB" id="A0A4Y9ENX1"/>
<feature type="transmembrane region" description="Helical" evidence="1">
    <location>
        <begin position="174"/>
        <end position="196"/>
    </location>
</feature>
<gene>
    <name evidence="2" type="ORF">EUV02_11435</name>
</gene>
<dbReference type="PANTHER" id="PTHR30503:SF3">
    <property type="entry name" value="INNER MEMBRANE PROTEIN YEDI"/>
    <property type="match status" value="1"/>
</dbReference>
<dbReference type="EMBL" id="SIHO01000002">
    <property type="protein sequence ID" value="TFU03747.1"/>
    <property type="molecule type" value="Genomic_DNA"/>
</dbReference>
<accession>A0A4Y9ENX1</accession>
<evidence type="ECO:0000256" key="1">
    <source>
        <dbReference type="SAM" id="Phobius"/>
    </source>
</evidence>
<keyword evidence="1" id="KW-0472">Membrane</keyword>
<dbReference type="PIRSF" id="PIRSF016660">
    <property type="entry name" value="YedI"/>
    <property type="match status" value="1"/>
</dbReference>
<dbReference type="InterPro" id="IPR008526">
    <property type="entry name" value="YedI"/>
</dbReference>
<dbReference type="PANTHER" id="PTHR30503">
    <property type="entry name" value="INNER MEMBRANE PROTEIN YEDI"/>
    <property type="match status" value="1"/>
</dbReference>
<organism evidence="2 3">
    <name type="scientific">Glacieibacterium arshaanense</name>
    <dbReference type="NCBI Taxonomy" id="2511025"/>
    <lineage>
        <taxon>Bacteria</taxon>
        <taxon>Pseudomonadati</taxon>
        <taxon>Pseudomonadota</taxon>
        <taxon>Alphaproteobacteria</taxon>
        <taxon>Sphingomonadales</taxon>
        <taxon>Sphingosinicellaceae</taxon>
        <taxon>Glacieibacterium</taxon>
    </lineage>
</organism>
<evidence type="ECO:0000313" key="2">
    <source>
        <dbReference type="EMBL" id="TFU03747.1"/>
    </source>
</evidence>
<comment type="caution">
    <text evidence="2">The sequence shown here is derived from an EMBL/GenBank/DDBJ whole genome shotgun (WGS) entry which is preliminary data.</text>
</comment>
<sequence length="319" mass="32636">MATGLIALLDDIAAIAKVAAASLDDTAAAAAKASAKAAGVVIDDTAVTPRYVTGFSPARELPIVAKIAVGSVRNKLLYLLPGAMALSSLAPWAITPLLMLGGAYLAYEGAEKLYEAWFPHDPEELAPGDELEFDADVMENDMVKGAIRTDLILSAEIMAITLASVADRNFVERAVVLAVVGVGITVLVYGAVALIVKADDVGLALAKREGRAAAPGRVLGRALVRFMPRSLRVLAAVGTAAMLWVGGGIVLHGMETSGFAEPAHSIHALAAAAGTAMPFAGAAVEWLVGATGAGIFGLALGAIIVAALHFMPRRGAEAH</sequence>
<name>A0A4Y9ENX1_9SPHN</name>
<reference evidence="2 3" key="1">
    <citation type="submission" date="2019-02" db="EMBL/GenBank/DDBJ databases">
        <title>Polymorphobacter sp. isolated from the lake at the Tibet of China.</title>
        <authorList>
            <person name="Li A."/>
        </authorList>
    </citation>
    <scope>NUCLEOTIDE SEQUENCE [LARGE SCALE GENOMIC DNA]</scope>
    <source>
        <strain evidence="2 3">DJ1R-1</strain>
    </source>
</reference>
<keyword evidence="1" id="KW-1133">Transmembrane helix</keyword>
<dbReference type="Pfam" id="PF05661">
    <property type="entry name" value="DUF808"/>
    <property type="match status" value="1"/>
</dbReference>